<dbReference type="EMBL" id="JAULSN010000007">
    <property type="protein sequence ID" value="KAK3366704.1"/>
    <property type="molecule type" value="Genomic_DNA"/>
</dbReference>
<dbReference type="AlphaFoldDB" id="A0AAE0N272"/>
<dbReference type="Gene3D" id="1.25.40.10">
    <property type="entry name" value="Tetratricopeptide repeat domain"/>
    <property type="match status" value="1"/>
</dbReference>
<gene>
    <name evidence="1" type="ORF">B0T24DRAFT_651228</name>
</gene>
<dbReference type="SUPFAM" id="SSF48452">
    <property type="entry name" value="TPR-like"/>
    <property type="match status" value="1"/>
</dbReference>
<evidence type="ECO:0000313" key="1">
    <source>
        <dbReference type="EMBL" id="KAK3366704.1"/>
    </source>
</evidence>
<reference evidence="1" key="1">
    <citation type="journal article" date="2023" name="Mol. Phylogenet. Evol.">
        <title>Genome-scale phylogeny and comparative genomics of the fungal order Sordariales.</title>
        <authorList>
            <person name="Hensen N."/>
            <person name="Bonometti L."/>
            <person name="Westerberg I."/>
            <person name="Brannstrom I.O."/>
            <person name="Guillou S."/>
            <person name="Cros-Aarteil S."/>
            <person name="Calhoun S."/>
            <person name="Haridas S."/>
            <person name="Kuo A."/>
            <person name="Mondo S."/>
            <person name="Pangilinan J."/>
            <person name="Riley R."/>
            <person name="LaButti K."/>
            <person name="Andreopoulos B."/>
            <person name="Lipzen A."/>
            <person name="Chen C."/>
            <person name="Yan M."/>
            <person name="Daum C."/>
            <person name="Ng V."/>
            <person name="Clum A."/>
            <person name="Steindorff A."/>
            <person name="Ohm R.A."/>
            <person name="Martin F."/>
            <person name="Silar P."/>
            <person name="Natvig D.O."/>
            <person name="Lalanne C."/>
            <person name="Gautier V."/>
            <person name="Ament-Velasquez S.L."/>
            <person name="Kruys A."/>
            <person name="Hutchinson M.I."/>
            <person name="Powell A.J."/>
            <person name="Barry K."/>
            <person name="Miller A.N."/>
            <person name="Grigoriev I.V."/>
            <person name="Debuchy R."/>
            <person name="Gladieux P."/>
            <person name="Hiltunen Thoren M."/>
            <person name="Johannesson H."/>
        </authorList>
    </citation>
    <scope>NUCLEOTIDE SEQUENCE</scope>
    <source>
        <strain evidence="1">CBS 958.72</strain>
    </source>
</reference>
<dbReference type="InterPro" id="IPR027417">
    <property type="entry name" value="P-loop_NTPase"/>
</dbReference>
<organism evidence="1 2">
    <name type="scientific">Lasiosphaeria ovina</name>
    <dbReference type="NCBI Taxonomy" id="92902"/>
    <lineage>
        <taxon>Eukaryota</taxon>
        <taxon>Fungi</taxon>
        <taxon>Dikarya</taxon>
        <taxon>Ascomycota</taxon>
        <taxon>Pezizomycotina</taxon>
        <taxon>Sordariomycetes</taxon>
        <taxon>Sordariomycetidae</taxon>
        <taxon>Sordariales</taxon>
        <taxon>Lasiosphaeriaceae</taxon>
        <taxon>Lasiosphaeria</taxon>
    </lineage>
</organism>
<dbReference type="PANTHER" id="PTHR35205:SF1">
    <property type="entry name" value="ZU5 DOMAIN-CONTAINING PROTEIN"/>
    <property type="match status" value="1"/>
</dbReference>
<proteinExistence type="predicted"/>
<sequence>MESHVNFFAYDYTVPLDAHFSFAVLVSEGHGLLDALNHHQQIELVDEATSKCGLSREQCFPISGDHTQLPALQMEGRKPHSSVREWLAFVFGATYRETVRQRMGFSSLTELGWKLLPIIIEGFVAKRRFARLLCFMTETPVRNTDLWGRDSVLEALDSKHVVLCGIGGIGKTSIAIEYVFSRKDKFDAIFWIRAEEPEKVEQGYFGRIAMELGLLDASEPLDAVIRRDLAKGWLETPSKVLDPDHDIIGEIEAKWLIFGNGSILVTSRDPLAKNSPALPTKAIDVNPFTDGETAQLLQRLSCVTKDTEISLKIASKLGGLPLGISQMAAVIRYLYLAFSDFLVRYEDESDRREILYFDVVKPRPEARGNVASIWAVLGDFPKTSFTYSAVSYFTESRCTGIPNAPCSAEYRKSKMALEITLGSFLAAVNLVLSAWGDTPLVQRHVLSLARNRDDLFPHALALRSFYMKHYMNNNPKGNLQLAKLMNESGWYQHERGNSQDIKPFLTLALNICNDNPGPESTQMLSDIHNGLAAAANETNDAKGCLHHTQKLLELRLDAFAKMGKGNIQLAIPHNEIEIAWVMNNEYQKAIDDTGRVYHGLGNFAHNLGQFGESETWHQRSLSQNQETLGNNHHKTADLCHRVAKHCLRHGDTDHAS</sequence>
<dbReference type="Gene3D" id="3.40.50.300">
    <property type="entry name" value="P-loop containing nucleotide triphosphate hydrolases"/>
    <property type="match status" value="1"/>
</dbReference>
<dbReference type="Proteomes" id="UP001287356">
    <property type="component" value="Unassembled WGS sequence"/>
</dbReference>
<dbReference type="Pfam" id="PF13424">
    <property type="entry name" value="TPR_12"/>
    <property type="match status" value="1"/>
</dbReference>
<dbReference type="PANTHER" id="PTHR35205">
    <property type="entry name" value="NB-ARC AND TPR DOMAIN PROTEIN"/>
    <property type="match status" value="1"/>
</dbReference>
<comment type="caution">
    <text evidence="1">The sequence shown here is derived from an EMBL/GenBank/DDBJ whole genome shotgun (WGS) entry which is preliminary data.</text>
</comment>
<evidence type="ECO:0000313" key="2">
    <source>
        <dbReference type="Proteomes" id="UP001287356"/>
    </source>
</evidence>
<accession>A0AAE0N272</accession>
<keyword evidence="2" id="KW-1185">Reference proteome</keyword>
<reference evidence="1" key="2">
    <citation type="submission" date="2023-06" db="EMBL/GenBank/DDBJ databases">
        <authorList>
            <consortium name="Lawrence Berkeley National Laboratory"/>
            <person name="Haridas S."/>
            <person name="Hensen N."/>
            <person name="Bonometti L."/>
            <person name="Westerberg I."/>
            <person name="Brannstrom I.O."/>
            <person name="Guillou S."/>
            <person name="Cros-Aarteil S."/>
            <person name="Calhoun S."/>
            <person name="Kuo A."/>
            <person name="Mondo S."/>
            <person name="Pangilinan J."/>
            <person name="Riley R."/>
            <person name="Labutti K."/>
            <person name="Andreopoulos B."/>
            <person name="Lipzen A."/>
            <person name="Chen C."/>
            <person name="Yanf M."/>
            <person name="Daum C."/>
            <person name="Ng V."/>
            <person name="Clum A."/>
            <person name="Steindorff A."/>
            <person name="Ohm R."/>
            <person name="Martin F."/>
            <person name="Silar P."/>
            <person name="Natvig D."/>
            <person name="Lalanne C."/>
            <person name="Gautier V."/>
            <person name="Ament-Velasquez S.L."/>
            <person name="Kruys A."/>
            <person name="Hutchinson M.I."/>
            <person name="Powell A.J."/>
            <person name="Barry K."/>
            <person name="Miller A.N."/>
            <person name="Grigoriev I.V."/>
            <person name="Debuchy R."/>
            <person name="Gladieux P."/>
            <person name="Thoren M.H."/>
            <person name="Johannesson H."/>
        </authorList>
    </citation>
    <scope>NUCLEOTIDE SEQUENCE</scope>
    <source>
        <strain evidence="1">CBS 958.72</strain>
    </source>
</reference>
<dbReference type="InterPro" id="IPR011990">
    <property type="entry name" value="TPR-like_helical_dom_sf"/>
</dbReference>
<dbReference type="SUPFAM" id="SSF52540">
    <property type="entry name" value="P-loop containing nucleoside triphosphate hydrolases"/>
    <property type="match status" value="1"/>
</dbReference>
<name>A0AAE0N272_9PEZI</name>
<protein>
    <submittedName>
        <fullName evidence="1">Tetratricopeptide repeat domain protein</fullName>
    </submittedName>
</protein>